<dbReference type="PRINTS" id="PR00956">
    <property type="entry name" value="FLGMOTORFLIN"/>
</dbReference>
<evidence type="ECO:0000313" key="4">
    <source>
        <dbReference type="Proteomes" id="UP000001302"/>
    </source>
</evidence>
<dbReference type="GO" id="GO:0006935">
    <property type="term" value="P:chemotaxis"/>
    <property type="evidence" value="ECO:0007669"/>
    <property type="project" value="InterPro"/>
</dbReference>
<sequence>MSDSAKAQNKQPLYDIELPVSVVVGRMKMSLKELSEWAPDTVVPLLSRADEPVELVVDGQVIATGELCEGDTGPESLALRILDLKEENAE</sequence>
<dbReference type="AlphaFoldDB" id="E0TH43"/>
<dbReference type="InterPro" id="IPR001172">
    <property type="entry name" value="FliN_T3SS_HrcQb"/>
</dbReference>
<evidence type="ECO:0000256" key="1">
    <source>
        <dbReference type="ARBA" id="ARBA00009226"/>
    </source>
</evidence>
<dbReference type="InterPro" id="IPR001543">
    <property type="entry name" value="FliN-like_C"/>
</dbReference>
<accession>E0TH43</accession>
<evidence type="ECO:0000259" key="2">
    <source>
        <dbReference type="Pfam" id="PF01052"/>
    </source>
</evidence>
<dbReference type="GO" id="GO:0009425">
    <property type="term" value="C:bacterial-type flagellum basal body"/>
    <property type="evidence" value="ECO:0007669"/>
    <property type="project" value="InterPro"/>
</dbReference>
<dbReference type="GO" id="GO:0071973">
    <property type="term" value="P:bacterial-type flagellum-dependent cell motility"/>
    <property type="evidence" value="ECO:0007669"/>
    <property type="project" value="InterPro"/>
</dbReference>
<dbReference type="Gene3D" id="2.30.330.10">
    <property type="entry name" value="SpoA-like"/>
    <property type="match status" value="1"/>
</dbReference>
<dbReference type="KEGG" id="pbr:PB2503_07859"/>
<feature type="domain" description="Flagellar motor switch protein FliN-like C-terminal" evidence="2">
    <location>
        <begin position="13"/>
        <end position="83"/>
    </location>
</feature>
<organism evidence="3 4">
    <name type="scientific">Parvularcula bermudensis (strain ATCC BAA-594 / HTCC2503 / KCTC 12087)</name>
    <dbReference type="NCBI Taxonomy" id="314260"/>
    <lineage>
        <taxon>Bacteria</taxon>
        <taxon>Pseudomonadati</taxon>
        <taxon>Pseudomonadota</taxon>
        <taxon>Alphaproteobacteria</taxon>
        <taxon>Parvularculales</taxon>
        <taxon>Parvularculaceae</taxon>
        <taxon>Parvularcula</taxon>
    </lineage>
</organism>
<dbReference type="eggNOG" id="COG1886">
    <property type="taxonomic scope" value="Bacteria"/>
</dbReference>
<comment type="similarity">
    <text evidence="1">Belongs to the FliN/MopA/SpaO family.</text>
</comment>
<dbReference type="OrthoDB" id="8480756at2"/>
<dbReference type="SUPFAM" id="SSF101801">
    <property type="entry name" value="Surface presentation of antigens (SPOA)"/>
    <property type="match status" value="1"/>
</dbReference>
<reference evidence="3 4" key="2">
    <citation type="journal article" date="2011" name="J. Bacteriol.">
        <title>Complete genome sequence of strain HTCC2503T of Parvularcula bermudensis, the type species of the order "Parvularculales" in the class Alphaproteobacteria.</title>
        <authorList>
            <person name="Oh H.M."/>
            <person name="Kang I."/>
            <person name="Vergin K.L."/>
            <person name="Kang D."/>
            <person name="Rhee K.H."/>
            <person name="Giovannoni S.J."/>
            <person name="Cho J.C."/>
        </authorList>
    </citation>
    <scope>NUCLEOTIDE SEQUENCE [LARGE SCALE GENOMIC DNA]</scope>
    <source>
        <strain evidence="4">ATCC BAA-594 / HTCC2503 / KCTC 12087</strain>
    </source>
</reference>
<keyword evidence="4" id="KW-1185">Reference proteome</keyword>
<dbReference type="Proteomes" id="UP000001302">
    <property type="component" value="Chromosome"/>
</dbReference>
<name>E0TH43_PARBH</name>
<evidence type="ECO:0000313" key="3">
    <source>
        <dbReference type="EMBL" id="ADM09627.1"/>
    </source>
</evidence>
<dbReference type="Pfam" id="PF01052">
    <property type="entry name" value="FliMN_C"/>
    <property type="match status" value="1"/>
</dbReference>
<dbReference type="EMBL" id="CP002156">
    <property type="protein sequence ID" value="ADM09627.1"/>
    <property type="molecule type" value="Genomic_DNA"/>
</dbReference>
<dbReference type="STRING" id="314260.PB2503_07859"/>
<proteinExistence type="inferred from homology"/>
<dbReference type="RefSeq" id="WP_013300601.1">
    <property type="nucleotide sequence ID" value="NC_014414.1"/>
</dbReference>
<dbReference type="InterPro" id="IPR036429">
    <property type="entry name" value="SpoA-like_sf"/>
</dbReference>
<dbReference type="GO" id="GO:0003774">
    <property type="term" value="F:cytoskeletal motor activity"/>
    <property type="evidence" value="ECO:0007669"/>
    <property type="project" value="InterPro"/>
</dbReference>
<reference evidence="4" key="1">
    <citation type="submission" date="2010-08" db="EMBL/GenBank/DDBJ databases">
        <title>Genome sequence of Parvularcula bermudensis HTCC2503.</title>
        <authorList>
            <person name="Kang D.-M."/>
            <person name="Oh H.-M."/>
            <person name="Cho J.-C."/>
        </authorList>
    </citation>
    <scope>NUCLEOTIDE SEQUENCE [LARGE SCALE GENOMIC DNA]</scope>
    <source>
        <strain evidence="4">ATCC BAA-594 / HTCC2503 / KCTC 12087</strain>
    </source>
</reference>
<gene>
    <name evidence="3" type="ordered locus">PB2503_07859</name>
</gene>
<dbReference type="HOGENOM" id="CLU_097058_4_1_5"/>
<protein>
    <recommendedName>
        <fullName evidence="2">Flagellar motor switch protein FliN-like C-terminal domain-containing protein</fullName>
    </recommendedName>
</protein>